<dbReference type="Proteomes" id="UP000226440">
    <property type="component" value="Genome"/>
</dbReference>
<dbReference type="GeneID" id="40077607"/>
<organism evidence="1 2">
    <name type="scientific">Arthrobacter phage Sonny</name>
    <dbReference type="NCBI Taxonomy" id="1772315"/>
    <lineage>
        <taxon>Viruses</taxon>
        <taxon>Duplodnaviria</taxon>
        <taxon>Heunggongvirae</taxon>
        <taxon>Uroviricota</taxon>
        <taxon>Caudoviricetes</taxon>
        <taxon>Berryhillviridae</taxon>
        <taxon>Marthavirus</taxon>
        <taxon>Marthavirus shade</taxon>
    </lineage>
</organism>
<proteinExistence type="predicted"/>
<reference evidence="1 2" key="1">
    <citation type="submission" date="2015-11" db="EMBL/GenBank/DDBJ databases">
        <authorList>
            <person name="Lee I.Y."/>
            <person name="Guerrero C.A."/>
            <person name="Bowman C.A."/>
            <person name="Russell D.A."/>
            <person name="Pope W.H."/>
            <person name="Jacobs-Sera D."/>
            <person name="Hendrix R.W."/>
            <person name="Hatfull G.F."/>
        </authorList>
    </citation>
    <scope>NUCLEOTIDE SEQUENCE [LARGE SCALE GENOMIC DNA]</scope>
</reference>
<gene>
    <name evidence="1" type="primary">50</name>
    <name evidence="1" type="ORF">SONNY_50</name>
</gene>
<name>A0A0U4B6J3_9CAUD</name>
<sequence length="73" mass="8188">MKLNLFSIKINVNIGSRESVDSSGPEQQRDTAVDALVERADDNATHELSDRDGRKDVIWESKQRIGFARNISS</sequence>
<protein>
    <submittedName>
        <fullName evidence="1">Uncharacterized protein</fullName>
    </submittedName>
</protein>
<accession>A0A0U4B6J3</accession>
<dbReference type="RefSeq" id="YP_009601760.1">
    <property type="nucleotide sequence ID" value="NC_041933.1"/>
</dbReference>
<dbReference type="KEGG" id="vg:40077607"/>
<evidence type="ECO:0000313" key="2">
    <source>
        <dbReference type="Proteomes" id="UP000226440"/>
    </source>
</evidence>
<evidence type="ECO:0000313" key="1">
    <source>
        <dbReference type="EMBL" id="ALY10318.1"/>
    </source>
</evidence>
<dbReference type="EMBL" id="KU160665">
    <property type="protein sequence ID" value="ALY10318.1"/>
    <property type="molecule type" value="Genomic_DNA"/>
</dbReference>